<reference evidence="2 3" key="1">
    <citation type="submission" date="2012-12" db="EMBL/GenBank/DDBJ databases">
        <title>Whole genome shotgun sequence of Gordonia aichiensis NBRC 108223.</title>
        <authorList>
            <person name="Isaki-Nakamura S."/>
            <person name="Hosoyama A."/>
            <person name="Tsuchikane K."/>
            <person name="Ando Y."/>
            <person name="Baba S."/>
            <person name="Ohji S."/>
            <person name="Hamada M."/>
            <person name="Tamura T."/>
            <person name="Yamazoe A."/>
            <person name="Yamazaki S."/>
            <person name="Fujita N."/>
        </authorList>
    </citation>
    <scope>NUCLEOTIDE SEQUENCE [LARGE SCALE GENOMIC DNA]</scope>
    <source>
        <strain evidence="2 3">NBRC 108223</strain>
    </source>
</reference>
<dbReference type="InterPro" id="IPR022488">
    <property type="entry name" value="PPK2-related"/>
</dbReference>
<organism evidence="2 3">
    <name type="scientific">Gordonia aichiensis NBRC 108223</name>
    <dbReference type="NCBI Taxonomy" id="1220583"/>
    <lineage>
        <taxon>Bacteria</taxon>
        <taxon>Bacillati</taxon>
        <taxon>Actinomycetota</taxon>
        <taxon>Actinomycetes</taxon>
        <taxon>Mycobacteriales</taxon>
        <taxon>Gordoniaceae</taxon>
        <taxon>Gordonia</taxon>
    </lineage>
</organism>
<dbReference type="STRING" id="1220583.GOACH_04_02700"/>
<protein>
    <recommendedName>
        <fullName evidence="1">Polyphosphate kinase-2-related domain-containing protein</fullName>
    </recommendedName>
</protein>
<feature type="domain" description="Polyphosphate kinase-2-related" evidence="1">
    <location>
        <begin position="53"/>
        <end position="266"/>
    </location>
</feature>
<gene>
    <name evidence="2" type="ORF">GOACH_04_02700</name>
</gene>
<dbReference type="Pfam" id="PF03976">
    <property type="entry name" value="PPK2"/>
    <property type="match status" value="1"/>
</dbReference>
<accession>L7KJI3</accession>
<dbReference type="RefSeq" id="WP_005172069.1">
    <property type="nucleotide sequence ID" value="NZ_BANR01000004.1"/>
</dbReference>
<keyword evidence="3" id="KW-1185">Reference proteome</keyword>
<dbReference type="InterPro" id="IPR022300">
    <property type="entry name" value="PPK2-rel_1"/>
</dbReference>
<evidence type="ECO:0000313" key="3">
    <source>
        <dbReference type="Proteomes" id="UP000010988"/>
    </source>
</evidence>
<dbReference type="OrthoDB" id="9775224at2"/>
<dbReference type="GO" id="GO:0016776">
    <property type="term" value="F:phosphotransferase activity, phosphate group as acceptor"/>
    <property type="evidence" value="ECO:0007669"/>
    <property type="project" value="InterPro"/>
</dbReference>
<dbReference type="GO" id="GO:0006797">
    <property type="term" value="P:polyphosphate metabolic process"/>
    <property type="evidence" value="ECO:0007669"/>
    <property type="project" value="InterPro"/>
</dbReference>
<dbReference type="eggNOG" id="COG2326">
    <property type="taxonomic scope" value="Bacteria"/>
</dbReference>
<evidence type="ECO:0000313" key="2">
    <source>
        <dbReference type="EMBL" id="GAC47873.1"/>
    </source>
</evidence>
<proteinExistence type="predicted"/>
<dbReference type="InterPro" id="IPR027417">
    <property type="entry name" value="P-loop_NTPase"/>
</dbReference>
<name>L7KJI3_9ACTN</name>
<dbReference type="PANTHER" id="PTHR34383:SF3">
    <property type="entry name" value="POLYPHOSPHATE:AMP PHOSPHOTRANSFERASE"/>
    <property type="match status" value="1"/>
</dbReference>
<comment type="caution">
    <text evidence="2">The sequence shown here is derived from an EMBL/GenBank/DDBJ whole genome shotgun (WGS) entry which is preliminary data.</text>
</comment>
<dbReference type="AlphaFoldDB" id="L7KJI3"/>
<dbReference type="Proteomes" id="UP000010988">
    <property type="component" value="Unassembled WGS sequence"/>
</dbReference>
<sequence>MGKNDKNAGWTRPATEALRASALGPIAEFDAASTPGFEGDHGYGTQLLAERGEVLADLQELLYANGRSGDHRSVLLVLQGMDTAGKGGIVRHVGGLVDPQGLSIKGFGKPTPEELEHDFLWRIRKAVPPAGHIGIFDRSHYEDVLPVRVHNLVPQSEWDGRYETINEFEIDLVETGTTIVKCALVVSKDEQRKRLAERLDRPDKYWKFNPDDIDERPFWNDYLDAYQAIFDRCDSDTAPWYLIPANKKWFSRLAVCELLISSLEKLDLQWPEADFDVEVQKKRLAASD</sequence>
<evidence type="ECO:0000259" key="1">
    <source>
        <dbReference type="Pfam" id="PF03976"/>
    </source>
</evidence>
<dbReference type="SUPFAM" id="SSF52540">
    <property type="entry name" value="P-loop containing nucleoside triphosphate hydrolases"/>
    <property type="match status" value="1"/>
</dbReference>
<dbReference type="EMBL" id="BANR01000004">
    <property type="protein sequence ID" value="GAC47873.1"/>
    <property type="molecule type" value="Genomic_DNA"/>
</dbReference>
<dbReference type="NCBIfam" id="TIGR03709">
    <property type="entry name" value="PPK2_rel_1"/>
    <property type="match status" value="1"/>
</dbReference>
<dbReference type="Gene3D" id="3.40.50.300">
    <property type="entry name" value="P-loop containing nucleotide triphosphate hydrolases"/>
    <property type="match status" value="1"/>
</dbReference>
<dbReference type="PANTHER" id="PTHR34383">
    <property type="entry name" value="POLYPHOSPHATE:AMP PHOSPHOTRANSFERASE-RELATED"/>
    <property type="match status" value="1"/>
</dbReference>